<dbReference type="Proteomes" id="UP000324897">
    <property type="component" value="Unassembled WGS sequence"/>
</dbReference>
<dbReference type="EMBL" id="RWGY01000643">
    <property type="protein sequence ID" value="TVT99999.1"/>
    <property type="molecule type" value="Genomic_DNA"/>
</dbReference>
<evidence type="ECO:0000313" key="1">
    <source>
        <dbReference type="EMBL" id="TVT99999.1"/>
    </source>
</evidence>
<gene>
    <name evidence="1" type="ORF">EJB05_54576</name>
</gene>
<name>A0A5J9SLW1_9POAL</name>
<proteinExistence type="predicted"/>
<organism evidence="1 2">
    <name type="scientific">Eragrostis curvula</name>
    <name type="common">weeping love grass</name>
    <dbReference type="NCBI Taxonomy" id="38414"/>
    <lineage>
        <taxon>Eukaryota</taxon>
        <taxon>Viridiplantae</taxon>
        <taxon>Streptophyta</taxon>
        <taxon>Embryophyta</taxon>
        <taxon>Tracheophyta</taxon>
        <taxon>Spermatophyta</taxon>
        <taxon>Magnoliopsida</taxon>
        <taxon>Liliopsida</taxon>
        <taxon>Poales</taxon>
        <taxon>Poaceae</taxon>
        <taxon>PACMAD clade</taxon>
        <taxon>Chloridoideae</taxon>
        <taxon>Eragrostideae</taxon>
        <taxon>Eragrostidinae</taxon>
        <taxon>Eragrostis</taxon>
    </lineage>
</organism>
<dbReference type="AlphaFoldDB" id="A0A5J9SLW1"/>
<dbReference type="OrthoDB" id="2498029at2759"/>
<feature type="non-terminal residue" evidence="1">
    <location>
        <position position="1"/>
    </location>
</feature>
<accession>A0A5J9SLW1</accession>
<evidence type="ECO:0000313" key="2">
    <source>
        <dbReference type="Proteomes" id="UP000324897"/>
    </source>
</evidence>
<dbReference type="Gramene" id="TVT99999">
    <property type="protein sequence ID" value="TVT99999"/>
    <property type="gene ID" value="EJB05_54576"/>
</dbReference>
<sequence length="123" mass="13566">MRLVFLPMAAQETLQRRSSSSVMGYAVECSVTMHDTDELDDGLQSYIPDFDAPIADCDAFSVFVVQSIGGSNSRCCWRALMLVVCLTTPLLLLDTLMERLNFSKLFLCLCCCCLAHCNCSSST</sequence>
<keyword evidence="2" id="KW-1185">Reference proteome</keyword>
<protein>
    <submittedName>
        <fullName evidence="1">Uncharacterized protein</fullName>
    </submittedName>
</protein>
<comment type="caution">
    <text evidence="1">The sequence shown here is derived from an EMBL/GenBank/DDBJ whole genome shotgun (WGS) entry which is preliminary data.</text>
</comment>
<reference evidence="1 2" key="1">
    <citation type="journal article" date="2019" name="Sci. Rep.">
        <title>A high-quality genome of Eragrostis curvula grass provides insights into Poaceae evolution and supports new strategies to enhance forage quality.</title>
        <authorList>
            <person name="Carballo J."/>
            <person name="Santos B.A.C.M."/>
            <person name="Zappacosta D."/>
            <person name="Garbus I."/>
            <person name="Selva J.P."/>
            <person name="Gallo C.A."/>
            <person name="Diaz A."/>
            <person name="Albertini E."/>
            <person name="Caccamo M."/>
            <person name="Echenique V."/>
        </authorList>
    </citation>
    <scope>NUCLEOTIDE SEQUENCE [LARGE SCALE GENOMIC DNA]</scope>
    <source>
        <strain evidence="2">cv. Victoria</strain>
        <tissue evidence="1">Leaf</tissue>
    </source>
</reference>